<gene>
    <name evidence="2" type="ORF">GCM10025869_16340</name>
</gene>
<dbReference type="EMBL" id="BSVA01000001">
    <property type="protein sequence ID" value="GMA91105.1"/>
    <property type="molecule type" value="Genomic_DNA"/>
</dbReference>
<dbReference type="Gene3D" id="2.30.40.10">
    <property type="entry name" value="Urease, subunit C, domain 1"/>
    <property type="match status" value="1"/>
</dbReference>
<dbReference type="Gene3D" id="3.20.20.140">
    <property type="entry name" value="Metal-dependent hydrolases"/>
    <property type="match status" value="1"/>
</dbReference>
<dbReference type="PANTHER" id="PTHR43668">
    <property type="entry name" value="ALLANTOINASE"/>
    <property type="match status" value="1"/>
</dbReference>
<proteinExistence type="predicted"/>
<evidence type="ECO:0000313" key="2">
    <source>
        <dbReference type="EMBL" id="GMA91105.1"/>
    </source>
</evidence>
<dbReference type="PANTHER" id="PTHR43668:SF2">
    <property type="entry name" value="ALLANTOINASE"/>
    <property type="match status" value="1"/>
</dbReference>
<dbReference type="InterPro" id="IPR050138">
    <property type="entry name" value="DHOase/Allantoinase_Hydrolase"/>
</dbReference>
<protein>
    <recommendedName>
        <fullName evidence="1">Amidohydrolase-related domain-containing protein</fullName>
    </recommendedName>
</protein>
<dbReference type="Proteomes" id="UP001157069">
    <property type="component" value="Unassembled WGS sequence"/>
</dbReference>
<keyword evidence="3" id="KW-1185">Reference proteome</keyword>
<evidence type="ECO:0000313" key="3">
    <source>
        <dbReference type="Proteomes" id="UP001157069"/>
    </source>
</evidence>
<accession>A0ABQ6JWH6</accession>
<sequence length="156" mass="16605">MWAALAAGEITHISSDHAPSTREQKADGSIWDVHFGLPGIDTTMPILLDAAARGLISYERLVACYSEEPARIYGIAGKGRLEPGADADVILVDPAHRWTVTASELSSKAGWSPFEGRELTGRTVRSYLRGELIAGDGFLAEPGVGRFLPGAGARSE</sequence>
<evidence type="ECO:0000259" key="1">
    <source>
        <dbReference type="Pfam" id="PF01979"/>
    </source>
</evidence>
<dbReference type="InterPro" id="IPR006680">
    <property type="entry name" value="Amidohydro-rel"/>
</dbReference>
<dbReference type="SUPFAM" id="SSF51338">
    <property type="entry name" value="Composite domain of metallo-dependent hydrolases"/>
    <property type="match status" value="1"/>
</dbReference>
<dbReference type="SUPFAM" id="SSF51556">
    <property type="entry name" value="Metallo-dependent hydrolases"/>
    <property type="match status" value="1"/>
</dbReference>
<dbReference type="Pfam" id="PF01979">
    <property type="entry name" value="Amidohydro_1"/>
    <property type="match status" value="1"/>
</dbReference>
<name>A0ABQ6JWH6_9MICO</name>
<reference evidence="3" key="1">
    <citation type="journal article" date="2019" name="Int. J. Syst. Evol. Microbiol.">
        <title>The Global Catalogue of Microorganisms (GCM) 10K type strain sequencing project: providing services to taxonomists for standard genome sequencing and annotation.</title>
        <authorList>
            <consortium name="The Broad Institute Genomics Platform"/>
            <consortium name="The Broad Institute Genome Sequencing Center for Infectious Disease"/>
            <person name="Wu L."/>
            <person name="Ma J."/>
        </authorList>
    </citation>
    <scope>NUCLEOTIDE SEQUENCE [LARGE SCALE GENOMIC DNA]</scope>
    <source>
        <strain evidence="3">NBRC 108755</strain>
    </source>
</reference>
<feature type="domain" description="Amidohydrolase-related" evidence="1">
    <location>
        <begin position="3"/>
        <end position="96"/>
    </location>
</feature>
<comment type="caution">
    <text evidence="2">The sequence shown here is derived from an EMBL/GenBank/DDBJ whole genome shotgun (WGS) entry which is preliminary data.</text>
</comment>
<dbReference type="InterPro" id="IPR011059">
    <property type="entry name" value="Metal-dep_hydrolase_composite"/>
</dbReference>
<dbReference type="InterPro" id="IPR032466">
    <property type="entry name" value="Metal_Hydrolase"/>
</dbReference>
<organism evidence="2 3">
    <name type="scientific">Homoserinibacter gongjuensis</name>
    <dbReference type="NCBI Taxonomy" id="1162968"/>
    <lineage>
        <taxon>Bacteria</taxon>
        <taxon>Bacillati</taxon>
        <taxon>Actinomycetota</taxon>
        <taxon>Actinomycetes</taxon>
        <taxon>Micrococcales</taxon>
        <taxon>Microbacteriaceae</taxon>
        <taxon>Homoserinibacter</taxon>
    </lineage>
</organism>